<evidence type="ECO:0000256" key="4">
    <source>
        <dbReference type="ARBA" id="ARBA00023125"/>
    </source>
</evidence>
<dbReference type="InterPro" id="IPR036388">
    <property type="entry name" value="WH-like_DNA-bd_sf"/>
</dbReference>
<dbReference type="GO" id="GO:0003677">
    <property type="term" value="F:DNA binding"/>
    <property type="evidence" value="ECO:0007669"/>
    <property type="project" value="UniProtKB-KW"/>
</dbReference>
<evidence type="ECO:0000256" key="1">
    <source>
        <dbReference type="ARBA" id="ARBA00010641"/>
    </source>
</evidence>
<dbReference type="EMBL" id="CP159992">
    <property type="protein sequence ID" value="XCP97273.1"/>
    <property type="molecule type" value="Genomic_DNA"/>
</dbReference>
<evidence type="ECO:0000259" key="7">
    <source>
        <dbReference type="Pfam" id="PF08281"/>
    </source>
</evidence>
<protein>
    <submittedName>
        <fullName evidence="8">Sigma-70 family RNA polymerase sigma factor</fullName>
    </submittedName>
</protein>
<accession>A0AAU8NJY7</accession>
<dbReference type="AlphaFoldDB" id="A0AAU8NJY7"/>
<feature type="domain" description="RNA polymerase sigma factor 70 region 4 type 2" evidence="7">
    <location>
        <begin position="121"/>
        <end position="172"/>
    </location>
</feature>
<evidence type="ECO:0000313" key="8">
    <source>
        <dbReference type="EMBL" id="XCP97273.1"/>
    </source>
</evidence>
<evidence type="ECO:0000256" key="2">
    <source>
        <dbReference type="ARBA" id="ARBA00023015"/>
    </source>
</evidence>
<comment type="similarity">
    <text evidence="1">Belongs to the sigma-70 factor family. ECF subfamily.</text>
</comment>
<keyword evidence="2" id="KW-0805">Transcription regulation</keyword>
<dbReference type="InterPro" id="IPR013324">
    <property type="entry name" value="RNA_pol_sigma_r3/r4-like"/>
</dbReference>
<dbReference type="Gene3D" id="1.10.10.10">
    <property type="entry name" value="Winged helix-like DNA-binding domain superfamily/Winged helix DNA-binding domain"/>
    <property type="match status" value="1"/>
</dbReference>
<dbReference type="GO" id="GO:0016987">
    <property type="term" value="F:sigma factor activity"/>
    <property type="evidence" value="ECO:0007669"/>
    <property type="project" value="UniProtKB-KW"/>
</dbReference>
<dbReference type="GO" id="GO:0006352">
    <property type="term" value="P:DNA-templated transcription initiation"/>
    <property type="evidence" value="ECO:0007669"/>
    <property type="project" value="InterPro"/>
</dbReference>
<dbReference type="SUPFAM" id="SSF88946">
    <property type="entry name" value="Sigma2 domain of RNA polymerase sigma factors"/>
    <property type="match status" value="1"/>
</dbReference>
<organism evidence="8">
    <name type="scientific">Paenibacillus sp. AN1007</name>
    <dbReference type="NCBI Taxonomy" id="3151385"/>
    <lineage>
        <taxon>Bacteria</taxon>
        <taxon>Bacillati</taxon>
        <taxon>Bacillota</taxon>
        <taxon>Bacilli</taxon>
        <taxon>Bacillales</taxon>
        <taxon>Paenibacillaceae</taxon>
        <taxon>Paenibacillus</taxon>
    </lineage>
</organism>
<name>A0AAU8NJY7_9BACL</name>
<dbReference type="CDD" id="cd06171">
    <property type="entry name" value="Sigma70_r4"/>
    <property type="match status" value="1"/>
</dbReference>
<dbReference type="Pfam" id="PF08281">
    <property type="entry name" value="Sigma70_r4_2"/>
    <property type="match status" value="1"/>
</dbReference>
<keyword evidence="5" id="KW-0804">Transcription</keyword>
<gene>
    <name evidence="8" type="ORF">ABXS70_11470</name>
</gene>
<dbReference type="RefSeq" id="WP_366295905.1">
    <property type="nucleotide sequence ID" value="NZ_CP159992.1"/>
</dbReference>
<dbReference type="Pfam" id="PF04542">
    <property type="entry name" value="Sigma70_r2"/>
    <property type="match status" value="1"/>
</dbReference>
<dbReference type="InterPro" id="IPR013325">
    <property type="entry name" value="RNA_pol_sigma_r2"/>
</dbReference>
<keyword evidence="4" id="KW-0238">DNA-binding</keyword>
<evidence type="ECO:0000256" key="5">
    <source>
        <dbReference type="ARBA" id="ARBA00023163"/>
    </source>
</evidence>
<reference evidence="8" key="1">
    <citation type="submission" date="2024-05" db="EMBL/GenBank/DDBJ databases">
        <title>Draft genome assemblies of 36 bacteria isolated from hibernating arctic ground squirrels.</title>
        <authorList>
            <person name="McKee H."/>
            <person name="Mullen L."/>
            <person name="Drown D.M."/>
            <person name="Duddleston K.N."/>
        </authorList>
    </citation>
    <scope>NUCLEOTIDE SEQUENCE</scope>
    <source>
        <strain evidence="8">AN1007</strain>
    </source>
</reference>
<dbReference type="InterPro" id="IPR007627">
    <property type="entry name" value="RNA_pol_sigma70_r2"/>
</dbReference>
<dbReference type="InterPro" id="IPR014284">
    <property type="entry name" value="RNA_pol_sigma-70_dom"/>
</dbReference>
<evidence type="ECO:0000259" key="6">
    <source>
        <dbReference type="Pfam" id="PF04542"/>
    </source>
</evidence>
<keyword evidence="3" id="KW-0731">Sigma factor</keyword>
<evidence type="ECO:0000256" key="3">
    <source>
        <dbReference type="ARBA" id="ARBA00023082"/>
    </source>
</evidence>
<dbReference type="NCBIfam" id="TIGR02937">
    <property type="entry name" value="sigma70-ECF"/>
    <property type="match status" value="1"/>
</dbReference>
<dbReference type="PANTHER" id="PTHR43133:SF8">
    <property type="entry name" value="RNA POLYMERASE SIGMA FACTOR HI_1459-RELATED"/>
    <property type="match status" value="1"/>
</dbReference>
<sequence>MSGAQDTDFTSVQPDEQNSITRVEHIYALYRDRINSYFSLKLNPAAADDLTQQVFMKAAENLHRYKGNAHIFTWIFKIAQNTLKNEYRRLSRQNESPLDAAQLESQSISLEFTKYVDFRIDIGTALQTLDEKNQEIIALRFFADCTLPEIASIVGMRESAVKNRLYRALGKLKNELNEWGHMAIMSIQHLISIENKGSSAHSDNRMKKANHDLITELNGHVERLAAKYDYQPLRKVIIEMYPDLSAFHQAVGEKDAPDWFTGTYEENILKIVSPLNPGPEHTYESIIKVSVHLFSMWLIEEINPQAPKWIRQGIGGYEAKLMTPEYLKFSTEEAIRTNKIPTFAELDDDTWDFDTKKGFQFSYIFVEYVMEKYGVKSMNQLIRHPQEFTRILDCTEAELHQAVSEHIQAWMLD</sequence>
<proteinExistence type="inferred from homology"/>
<feature type="domain" description="RNA polymerase sigma-70 region 2" evidence="6">
    <location>
        <begin position="38"/>
        <end position="92"/>
    </location>
</feature>
<dbReference type="InterPro" id="IPR013249">
    <property type="entry name" value="RNA_pol_sigma70_r4_t2"/>
</dbReference>
<dbReference type="SUPFAM" id="SSF88659">
    <property type="entry name" value="Sigma3 and sigma4 domains of RNA polymerase sigma factors"/>
    <property type="match status" value="1"/>
</dbReference>
<dbReference type="Gene3D" id="1.10.1740.10">
    <property type="match status" value="1"/>
</dbReference>
<dbReference type="PANTHER" id="PTHR43133">
    <property type="entry name" value="RNA POLYMERASE ECF-TYPE SIGMA FACTO"/>
    <property type="match status" value="1"/>
</dbReference>
<dbReference type="InterPro" id="IPR039425">
    <property type="entry name" value="RNA_pol_sigma-70-like"/>
</dbReference>